<dbReference type="InterPro" id="IPR001054">
    <property type="entry name" value="A/G_cyclase"/>
</dbReference>
<feature type="domain" description="Plant heme peroxidase family profile" evidence="5">
    <location>
        <begin position="323"/>
        <end position="538"/>
    </location>
</feature>
<dbReference type="Pfam" id="PF00141">
    <property type="entry name" value="peroxidase"/>
    <property type="match status" value="1"/>
</dbReference>
<dbReference type="GO" id="GO:0004601">
    <property type="term" value="F:peroxidase activity"/>
    <property type="evidence" value="ECO:0007669"/>
    <property type="project" value="InterPro"/>
</dbReference>
<dbReference type="InterPro" id="IPR002207">
    <property type="entry name" value="Peroxidase_I"/>
</dbReference>
<dbReference type="GO" id="GO:0006171">
    <property type="term" value="P:cAMP biosynthetic process"/>
    <property type="evidence" value="ECO:0007669"/>
    <property type="project" value="TreeGrafter"/>
</dbReference>
<dbReference type="PRINTS" id="PR00458">
    <property type="entry name" value="PEROXIDASE"/>
</dbReference>
<dbReference type="Pfam" id="PF00111">
    <property type="entry name" value="Fer2"/>
    <property type="match status" value="1"/>
</dbReference>
<dbReference type="SUPFAM" id="SSF54292">
    <property type="entry name" value="2Fe-2S ferredoxin-like"/>
    <property type="match status" value="1"/>
</dbReference>
<evidence type="ECO:0000259" key="5">
    <source>
        <dbReference type="PROSITE" id="PS50873"/>
    </source>
</evidence>
<dbReference type="PROSITE" id="PS00435">
    <property type="entry name" value="PEROXIDASE_1"/>
    <property type="match status" value="1"/>
</dbReference>
<dbReference type="Proteomes" id="UP000460298">
    <property type="component" value="Unassembled WGS sequence"/>
</dbReference>
<sequence>MADEITLTYEHEGAFSAESGSTILEASLKNGISHMHVCGGNARCSTCRVMVLDGMDNLEPQTDEEKKLARKKNFEEGIRLACQARIRGDARIRRLVMDDTDAEIAVSTSGPGGHEERLAILFSDIRDFTPFAERQLPYDIIHILNRYFKQMGSAIIENGGHIDKYIGDGIMALFGLNGEPDAEKCRNAARAALEMVRGLHDVNEYVEKHFGEKFRIGIGLHFGRVVVGEVGHPKHREFTALGDGVNTASRIESTTKKANASILASEEFVTNACDTIKVGRVFLARLKGKAERKKLYELSACNENQLDGVMIIRRYLKGKMPLTITPKILRLAFHEAMTRGEFSKALSDEEAMEQLLADEDNEGLAPAISFINEVADGVARHELPTISPSELIYLAGAVAVELTGGPYIPIELPIEKKSVVEPSIQSPGIPREMEGFPALLIRFRRAGLDRKEMVALTGAHTLGKAHGRQFTENPYRFDNEYFRRLLRDDMSLSLAMLASDREFLKDEKTRQLVELYAGDEEFFFNDFRNAYLKMIRMA</sequence>
<evidence type="ECO:0000259" key="6">
    <source>
        <dbReference type="PROSITE" id="PS51085"/>
    </source>
</evidence>
<dbReference type="Gene3D" id="3.30.70.1230">
    <property type="entry name" value="Nucleotide cyclase"/>
    <property type="match status" value="1"/>
</dbReference>
<dbReference type="Gene3D" id="1.10.420.10">
    <property type="entry name" value="Peroxidase, domain 2"/>
    <property type="match status" value="1"/>
</dbReference>
<evidence type="ECO:0000256" key="1">
    <source>
        <dbReference type="ARBA" id="ARBA00004651"/>
    </source>
</evidence>
<dbReference type="Pfam" id="PF00211">
    <property type="entry name" value="Guanylate_cyc"/>
    <property type="match status" value="1"/>
</dbReference>
<dbReference type="InterPro" id="IPR019793">
    <property type="entry name" value="Peroxidases_heam-ligand_BS"/>
</dbReference>
<name>A0A833H0N5_9LEPT</name>
<protein>
    <submittedName>
        <fullName evidence="7">2Fe-2S iron-sulfur cluster binding domain-containing protein</fullName>
    </submittedName>
</protein>
<dbReference type="InterPro" id="IPR029787">
    <property type="entry name" value="Nucleotide_cyclase"/>
</dbReference>
<dbReference type="InterPro" id="IPR036010">
    <property type="entry name" value="2Fe-2S_ferredoxin-like_sf"/>
</dbReference>
<dbReference type="GO" id="GO:0006979">
    <property type="term" value="P:response to oxidative stress"/>
    <property type="evidence" value="ECO:0007669"/>
    <property type="project" value="InterPro"/>
</dbReference>
<keyword evidence="2" id="KW-1003">Cell membrane</keyword>
<dbReference type="PANTHER" id="PTHR43081">
    <property type="entry name" value="ADENYLATE CYCLASE, TERMINAL-DIFFERENTIATION SPECIFIC-RELATED"/>
    <property type="match status" value="1"/>
</dbReference>
<dbReference type="GO" id="GO:0051536">
    <property type="term" value="F:iron-sulfur cluster binding"/>
    <property type="evidence" value="ECO:0007669"/>
    <property type="project" value="InterPro"/>
</dbReference>
<keyword evidence="3" id="KW-0472">Membrane</keyword>
<evidence type="ECO:0000256" key="3">
    <source>
        <dbReference type="ARBA" id="ARBA00023136"/>
    </source>
</evidence>
<dbReference type="CDD" id="cd07302">
    <property type="entry name" value="CHD"/>
    <property type="match status" value="1"/>
</dbReference>
<accession>A0A833H0N5</accession>
<dbReference type="AlphaFoldDB" id="A0A833H0N5"/>
<dbReference type="SUPFAM" id="SSF48113">
    <property type="entry name" value="Heme-dependent peroxidases"/>
    <property type="match status" value="1"/>
</dbReference>
<evidence type="ECO:0000256" key="2">
    <source>
        <dbReference type="ARBA" id="ARBA00022475"/>
    </source>
</evidence>
<dbReference type="InterPro" id="IPR002016">
    <property type="entry name" value="Haem_peroxidase"/>
</dbReference>
<dbReference type="InterPro" id="IPR012675">
    <property type="entry name" value="Beta-grasp_dom_sf"/>
</dbReference>
<dbReference type="GO" id="GO:0035556">
    <property type="term" value="P:intracellular signal transduction"/>
    <property type="evidence" value="ECO:0007669"/>
    <property type="project" value="InterPro"/>
</dbReference>
<evidence type="ECO:0000313" key="7">
    <source>
        <dbReference type="EMBL" id="KAB2931589.1"/>
    </source>
</evidence>
<dbReference type="Gene3D" id="3.10.20.30">
    <property type="match status" value="1"/>
</dbReference>
<dbReference type="SUPFAM" id="SSF55073">
    <property type="entry name" value="Nucleotide cyclase"/>
    <property type="match status" value="1"/>
</dbReference>
<comment type="caution">
    <text evidence="7">The sequence shown here is derived from an EMBL/GenBank/DDBJ whole genome shotgun (WGS) entry which is preliminary data.</text>
</comment>
<dbReference type="CDD" id="cd00207">
    <property type="entry name" value="fer2"/>
    <property type="match status" value="1"/>
</dbReference>
<feature type="domain" description="Guanylate cyclase" evidence="4">
    <location>
        <begin position="119"/>
        <end position="252"/>
    </location>
</feature>
<dbReference type="PRINTS" id="PR00459">
    <property type="entry name" value="ASPEROXIDASE"/>
</dbReference>
<dbReference type="SMART" id="SM00044">
    <property type="entry name" value="CYCc"/>
    <property type="match status" value="1"/>
</dbReference>
<organism evidence="7 8">
    <name type="scientific">Leptonema illini</name>
    <dbReference type="NCBI Taxonomy" id="183"/>
    <lineage>
        <taxon>Bacteria</taxon>
        <taxon>Pseudomonadati</taxon>
        <taxon>Spirochaetota</taxon>
        <taxon>Spirochaetia</taxon>
        <taxon>Leptospirales</taxon>
        <taxon>Leptospiraceae</taxon>
        <taxon>Leptonema</taxon>
    </lineage>
</organism>
<dbReference type="GO" id="GO:0005886">
    <property type="term" value="C:plasma membrane"/>
    <property type="evidence" value="ECO:0007669"/>
    <property type="project" value="UniProtKB-SubCell"/>
</dbReference>
<feature type="domain" description="2Fe-2S ferredoxin-type" evidence="6">
    <location>
        <begin position="3"/>
        <end position="98"/>
    </location>
</feature>
<gene>
    <name evidence="7" type="ORF">F9K24_13410</name>
</gene>
<dbReference type="InterPro" id="IPR050697">
    <property type="entry name" value="Adenylyl/Guanylyl_Cyclase_3/4"/>
</dbReference>
<dbReference type="InterPro" id="IPR001041">
    <property type="entry name" value="2Fe-2S_ferredoxin-type"/>
</dbReference>
<dbReference type="PROSITE" id="PS50125">
    <property type="entry name" value="GUANYLATE_CYCLASE_2"/>
    <property type="match status" value="1"/>
</dbReference>
<dbReference type="PROSITE" id="PS51085">
    <property type="entry name" value="2FE2S_FER_2"/>
    <property type="match status" value="1"/>
</dbReference>
<proteinExistence type="predicted"/>
<dbReference type="InterPro" id="IPR010255">
    <property type="entry name" value="Haem_peroxidase_sf"/>
</dbReference>
<comment type="subcellular location">
    <subcellularLocation>
        <location evidence="1">Cell membrane</location>
        <topology evidence="1">Multi-pass membrane protein</topology>
    </subcellularLocation>
</comment>
<dbReference type="EMBL" id="WBUI01000013">
    <property type="protein sequence ID" value="KAB2931589.1"/>
    <property type="molecule type" value="Genomic_DNA"/>
</dbReference>
<dbReference type="GO" id="GO:0020037">
    <property type="term" value="F:heme binding"/>
    <property type="evidence" value="ECO:0007669"/>
    <property type="project" value="InterPro"/>
</dbReference>
<dbReference type="GO" id="GO:0004016">
    <property type="term" value="F:adenylate cyclase activity"/>
    <property type="evidence" value="ECO:0007669"/>
    <property type="project" value="UniProtKB-ARBA"/>
</dbReference>
<dbReference type="PROSITE" id="PS50873">
    <property type="entry name" value="PEROXIDASE_4"/>
    <property type="match status" value="1"/>
</dbReference>
<reference evidence="7 8" key="1">
    <citation type="submission" date="2019-10" db="EMBL/GenBank/DDBJ databases">
        <title>Extracellular Electron Transfer in a Candidatus Methanoperedens spp. Enrichment Culture.</title>
        <authorList>
            <person name="Berger S."/>
            <person name="Rangel Shaw D."/>
            <person name="Berben T."/>
            <person name="In 'T Zandt M."/>
            <person name="Frank J."/>
            <person name="Reimann J."/>
            <person name="Jetten M.S.M."/>
            <person name="Welte C.U."/>
        </authorList>
    </citation>
    <scope>NUCLEOTIDE SEQUENCE [LARGE SCALE GENOMIC DNA]</scope>
    <source>
        <strain evidence="7">SB12</strain>
    </source>
</reference>
<evidence type="ECO:0000313" key="8">
    <source>
        <dbReference type="Proteomes" id="UP000460298"/>
    </source>
</evidence>
<dbReference type="PANTHER" id="PTHR43081:SF17">
    <property type="entry name" value="BLL5647 PROTEIN"/>
    <property type="match status" value="1"/>
</dbReference>
<evidence type="ECO:0000259" key="4">
    <source>
        <dbReference type="PROSITE" id="PS50125"/>
    </source>
</evidence>
<dbReference type="Gene3D" id="1.10.520.10">
    <property type="match status" value="1"/>
</dbReference>